<dbReference type="GO" id="GO:0046872">
    <property type="term" value="F:metal ion binding"/>
    <property type="evidence" value="ECO:0007669"/>
    <property type="project" value="UniProtKB-KW"/>
</dbReference>
<organism evidence="13 14">
    <name type="scientific">Candidatus Fusicatenibacter intestinigallinarum</name>
    <dbReference type="NCBI Taxonomy" id="2838598"/>
    <lineage>
        <taxon>Bacteria</taxon>
        <taxon>Bacillati</taxon>
        <taxon>Bacillota</taxon>
        <taxon>Clostridia</taxon>
        <taxon>Lachnospirales</taxon>
        <taxon>Lachnospiraceae</taxon>
        <taxon>Fusicatenibacter</taxon>
    </lineage>
</organism>
<evidence type="ECO:0000256" key="7">
    <source>
        <dbReference type="PIRSR" id="PIRSR001084-1"/>
    </source>
</evidence>
<gene>
    <name evidence="13" type="ORF">H9705_04470</name>
</gene>
<comment type="catalytic activity">
    <reaction evidence="1 6">
        <text>Hydrolysis of terminal non-reducing beta-D-galactose residues in beta-D-galactosides.</text>
        <dbReference type="EC" id="3.2.1.23"/>
    </reaction>
</comment>
<feature type="binding site" evidence="8">
    <location>
        <position position="314"/>
    </location>
    <ligand>
        <name>substrate</name>
    </ligand>
</feature>
<feature type="binding site" evidence="9">
    <location>
        <position position="161"/>
    </location>
    <ligand>
        <name>Zn(2+)</name>
        <dbReference type="ChEBI" id="CHEBI:29105"/>
    </ligand>
</feature>
<dbReference type="GO" id="GO:0009341">
    <property type="term" value="C:beta-galactosidase complex"/>
    <property type="evidence" value="ECO:0007669"/>
    <property type="project" value="InterPro"/>
</dbReference>
<dbReference type="Pfam" id="PF08533">
    <property type="entry name" value="Glyco_hydro_42C"/>
    <property type="match status" value="1"/>
</dbReference>
<feature type="binding site" evidence="9">
    <location>
        <position position="116"/>
    </location>
    <ligand>
        <name>Zn(2+)</name>
        <dbReference type="ChEBI" id="CHEBI:29105"/>
    </ligand>
</feature>
<dbReference type="SUPFAM" id="SSF51445">
    <property type="entry name" value="(Trans)glycosidases"/>
    <property type="match status" value="1"/>
</dbReference>
<dbReference type="Pfam" id="PF02449">
    <property type="entry name" value="Glyco_hydro_42"/>
    <property type="match status" value="1"/>
</dbReference>
<feature type="binding site" evidence="9">
    <location>
        <position position="156"/>
    </location>
    <ligand>
        <name>Zn(2+)</name>
        <dbReference type="ChEBI" id="CHEBI:29105"/>
    </ligand>
</feature>
<dbReference type="SUPFAM" id="SSF52317">
    <property type="entry name" value="Class I glutamine amidotransferase-like"/>
    <property type="match status" value="1"/>
</dbReference>
<accession>A0A9D2N8F4</accession>
<evidence type="ECO:0000256" key="2">
    <source>
        <dbReference type="ARBA" id="ARBA00005940"/>
    </source>
</evidence>
<dbReference type="InterPro" id="IPR017853">
    <property type="entry name" value="GH"/>
</dbReference>
<dbReference type="Proteomes" id="UP000823849">
    <property type="component" value="Unassembled WGS sequence"/>
</dbReference>
<proteinExistence type="inferred from homology"/>
<evidence type="ECO:0000256" key="4">
    <source>
        <dbReference type="ARBA" id="ARBA00022801"/>
    </source>
</evidence>
<dbReference type="Pfam" id="PF08532">
    <property type="entry name" value="Glyco_hydro_42M"/>
    <property type="match status" value="1"/>
</dbReference>
<dbReference type="InterPro" id="IPR013738">
    <property type="entry name" value="Beta_galactosidase_Trimer"/>
</dbReference>
<evidence type="ECO:0000256" key="1">
    <source>
        <dbReference type="ARBA" id="ARBA00001412"/>
    </source>
</evidence>
<dbReference type="InterPro" id="IPR029062">
    <property type="entry name" value="Class_I_gatase-like"/>
</dbReference>
<keyword evidence="9" id="KW-0479">Metal-binding</keyword>
<reference evidence="13" key="1">
    <citation type="journal article" date="2021" name="PeerJ">
        <title>Extensive microbial diversity within the chicken gut microbiome revealed by metagenomics and culture.</title>
        <authorList>
            <person name="Gilroy R."/>
            <person name="Ravi A."/>
            <person name="Getino M."/>
            <person name="Pursley I."/>
            <person name="Horton D.L."/>
            <person name="Alikhan N.F."/>
            <person name="Baker D."/>
            <person name="Gharbi K."/>
            <person name="Hall N."/>
            <person name="Watson M."/>
            <person name="Adriaenssens E.M."/>
            <person name="Foster-Nyarko E."/>
            <person name="Jarju S."/>
            <person name="Secka A."/>
            <person name="Antonio M."/>
            <person name="Oren A."/>
            <person name="Chaudhuri R.R."/>
            <person name="La Ragione R."/>
            <person name="Hildebrand F."/>
            <person name="Pallen M.J."/>
        </authorList>
    </citation>
    <scope>NUCLEOTIDE SEQUENCE</scope>
    <source>
        <strain evidence="13">CHK185-5351</strain>
    </source>
</reference>
<feature type="domain" description="Beta-galactosidase trimerisation" evidence="11">
    <location>
        <begin position="395"/>
        <end position="608"/>
    </location>
</feature>
<dbReference type="InterPro" id="IPR013739">
    <property type="entry name" value="Beta_galactosidase_C"/>
</dbReference>
<evidence type="ECO:0000256" key="8">
    <source>
        <dbReference type="PIRSR" id="PIRSR001084-2"/>
    </source>
</evidence>
<evidence type="ECO:0000256" key="5">
    <source>
        <dbReference type="ARBA" id="ARBA00023295"/>
    </source>
</evidence>
<feature type="binding site" evidence="9">
    <location>
        <position position="158"/>
    </location>
    <ligand>
        <name>Zn(2+)</name>
        <dbReference type="ChEBI" id="CHEBI:29105"/>
    </ligand>
</feature>
<feature type="active site" description="Nucleophile" evidence="7">
    <location>
        <position position="306"/>
    </location>
</feature>
<dbReference type="GO" id="GO:0006012">
    <property type="term" value="P:galactose metabolic process"/>
    <property type="evidence" value="ECO:0007669"/>
    <property type="project" value="InterPro"/>
</dbReference>
<dbReference type="EMBL" id="DWWU01000019">
    <property type="protein sequence ID" value="HJC15068.1"/>
    <property type="molecule type" value="Genomic_DNA"/>
</dbReference>
<feature type="binding site" evidence="8">
    <location>
        <position position="150"/>
    </location>
    <ligand>
        <name>substrate</name>
    </ligand>
</feature>
<dbReference type="InterPro" id="IPR013529">
    <property type="entry name" value="Glyco_hydro_42_N"/>
</dbReference>
<dbReference type="Gene3D" id="2.60.40.1180">
    <property type="entry name" value="Golgi alpha-mannosidase II"/>
    <property type="match status" value="1"/>
</dbReference>
<feature type="binding site" evidence="8">
    <location>
        <position position="112"/>
    </location>
    <ligand>
        <name>substrate</name>
    </ligand>
</feature>
<evidence type="ECO:0000259" key="10">
    <source>
        <dbReference type="Pfam" id="PF02449"/>
    </source>
</evidence>
<evidence type="ECO:0000256" key="9">
    <source>
        <dbReference type="PIRSR" id="PIRSR001084-3"/>
    </source>
</evidence>
<dbReference type="PANTHER" id="PTHR36447:SF1">
    <property type="entry name" value="BETA-GALACTOSIDASE GANA"/>
    <property type="match status" value="1"/>
</dbReference>
<dbReference type="AlphaFoldDB" id="A0A9D2N8F4"/>
<feature type="active site" description="Proton donor" evidence="7">
    <location>
        <position position="151"/>
    </location>
</feature>
<evidence type="ECO:0000259" key="11">
    <source>
        <dbReference type="Pfam" id="PF08532"/>
    </source>
</evidence>
<dbReference type="Gene3D" id="3.20.20.80">
    <property type="entry name" value="Glycosidases"/>
    <property type="match status" value="1"/>
</dbReference>
<keyword evidence="9" id="KW-0862">Zinc</keyword>
<reference evidence="13" key="2">
    <citation type="submission" date="2021-04" db="EMBL/GenBank/DDBJ databases">
        <authorList>
            <person name="Gilroy R."/>
        </authorList>
    </citation>
    <scope>NUCLEOTIDE SEQUENCE</scope>
    <source>
        <strain evidence="13">CHK185-5351</strain>
    </source>
</reference>
<dbReference type="PANTHER" id="PTHR36447">
    <property type="entry name" value="BETA-GALACTOSIDASE GANA"/>
    <property type="match status" value="1"/>
</dbReference>
<evidence type="ECO:0000259" key="12">
    <source>
        <dbReference type="Pfam" id="PF08533"/>
    </source>
</evidence>
<dbReference type="InterPro" id="IPR003476">
    <property type="entry name" value="Glyco_hydro_42"/>
</dbReference>
<dbReference type="InterPro" id="IPR013780">
    <property type="entry name" value="Glyco_hydro_b"/>
</dbReference>
<evidence type="ECO:0000256" key="3">
    <source>
        <dbReference type="ARBA" id="ARBA00012756"/>
    </source>
</evidence>
<dbReference type="GO" id="GO:0004565">
    <property type="term" value="F:beta-galactosidase activity"/>
    <property type="evidence" value="ECO:0007669"/>
    <property type="project" value="UniProtKB-EC"/>
</dbReference>
<feature type="domain" description="Glycoside hydrolase family 42 N-terminal" evidence="10">
    <location>
        <begin position="13"/>
        <end position="385"/>
    </location>
</feature>
<dbReference type="CDD" id="cd03143">
    <property type="entry name" value="A4_beta-galactosidase_middle_domain"/>
    <property type="match status" value="1"/>
</dbReference>
<protein>
    <recommendedName>
        <fullName evidence="3 6">Beta-galactosidase</fullName>
        <shortName evidence="6">Beta-gal</shortName>
        <ecNumber evidence="3 6">3.2.1.23</ecNumber>
    </recommendedName>
</protein>
<name>A0A9D2N8F4_9FIRM</name>
<evidence type="ECO:0000313" key="13">
    <source>
        <dbReference type="EMBL" id="HJC15068.1"/>
    </source>
</evidence>
<evidence type="ECO:0000313" key="14">
    <source>
        <dbReference type="Proteomes" id="UP000823849"/>
    </source>
</evidence>
<keyword evidence="5 6" id="KW-0326">Glycosidase</keyword>
<feature type="domain" description="Beta-galactosidase C-terminal" evidence="12">
    <location>
        <begin position="620"/>
        <end position="653"/>
    </location>
</feature>
<keyword evidence="4 6" id="KW-0378">Hydrolase</keyword>
<dbReference type="Gene3D" id="3.40.50.880">
    <property type="match status" value="1"/>
</dbReference>
<sequence>MKESTGKLLHGGDYNPEQWLDHPKILEKDTERFKEAGINTVSLGIFSWAFLEPEEGVYRFDWMEKIINHLYENGISVILATPSGARPRWLAEKYPEVLRVNSRRERELFGRRHNHCLTSPVYREKVYQIDYQLSRRFGRHPAVRMWHISNEYGGECHCPLCQEAFRGWIRKRYQTTERLNSRWCTAFWSHVYTDFSQVESPSPLGEDSIQALDLDWKRFVTEQTVDFMRQEICAVRDGGSDLPVTTNLMYDFEGLDYARMAPELDVISWDNYPTWHKADDWTIALDACMQHDLMRSLKRQPFLLIESCPGATNWQSVSHLPAPGIHKAAGLMAVAHGSDSVMYFQLRQSRGSEEKFHGAVIDHYGGNDTRMFREVCDTGETLEKLGELAGTETRARAAVVYDTENKWAIKGSKGPRNKNMYYKETVFKSYRALREQGVDVDVINETQDLTPYRFVAAPMVYLFREGFERKLREYVEQGGTLFATYWSGVVDENDRCYLGGTPHGLMDVFGLRAEEIDGLYDGETNGIVPADGTTSGAAGGRYSCAHLCELVKPTTAETLMVYENHFYGGMPALLKNRYGKGTVYYLCADAEQRLYDSFYPEILREAGVRPLLEDMRIPKGLSVTSRENETYRYLILQNFSGEEQNVLCPAGEKILGGEGNRISPLETWVFRQKK</sequence>
<dbReference type="EC" id="3.2.1.23" evidence="3 6"/>
<evidence type="ECO:0000256" key="6">
    <source>
        <dbReference type="PIRNR" id="PIRNR001084"/>
    </source>
</evidence>
<comment type="similarity">
    <text evidence="2 6">Belongs to the glycosyl hydrolase 42 family.</text>
</comment>
<dbReference type="PIRSF" id="PIRSF001084">
    <property type="entry name" value="B-galactosidase"/>
    <property type="match status" value="1"/>
</dbReference>
<comment type="caution">
    <text evidence="13">The sequence shown here is derived from an EMBL/GenBank/DDBJ whole genome shotgun (WGS) entry which is preliminary data.</text>
</comment>